<accession>A0A266QED8</accession>
<dbReference type="GO" id="GO:0003824">
    <property type="term" value="F:catalytic activity"/>
    <property type="evidence" value="ECO:0007669"/>
    <property type="project" value="UniProtKB-ARBA"/>
</dbReference>
<dbReference type="NCBIfam" id="TIGR00254">
    <property type="entry name" value="GGDEF"/>
    <property type="match status" value="1"/>
</dbReference>
<evidence type="ECO:0000256" key="1">
    <source>
        <dbReference type="ARBA" id="ARBA00001946"/>
    </source>
</evidence>
<dbReference type="GO" id="GO:0000160">
    <property type="term" value="P:phosphorelay signal transduction system"/>
    <property type="evidence" value="ECO:0007669"/>
    <property type="project" value="InterPro"/>
</dbReference>
<evidence type="ECO:0000259" key="3">
    <source>
        <dbReference type="PROSITE" id="PS50110"/>
    </source>
</evidence>
<dbReference type="SMART" id="SM00267">
    <property type="entry name" value="GGDEF"/>
    <property type="match status" value="1"/>
</dbReference>
<dbReference type="InterPro" id="IPR052155">
    <property type="entry name" value="Biofilm_reg_signaling"/>
</dbReference>
<dbReference type="InterPro" id="IPR000160">
    <property type="entry name" value="GGDEF_dom"/>
</dbReference>
<comment type="caution">
    <text evidence="6">The sequence shown here is derived from an EMBL/GenBank/DDBJ whole genome shotgun (WGS) entry which is preliminary data.</text>
</comment>
<dbReference type="Gene3D" id="3.30.70.270">
    <property type="match status" value="1"/>
</dbReference>
<dbReference type="SUPFAM" id="SSF52172">
    <property type="entry name" value="CheY-like"/>
    <property type="match status" value="1"/>
</dbReference>
<keyword evidence="2" id="KW-0597">Phosphoprotein</keyword>
<dbReference type="CDD" id="cd01949">
    <property type="entry name" value="GGDEF"/>
    <property type="match status" value="1"/>
</dbReference>
<dbReference type="CDD" id="cd00156">
    <property type="entry name" value="REC"/>
    <property type="match status" value="1"/>
</dbReference>
<dbReference type="InterPro" id="IPR001633">
    <property type="entry name" value="EAL_dom"/>
</dbReference>
<dbReference type="PANTHER" id="PTHR44757">
    <property type="entry name" value="DIGUANYLATE CYCLASE DGCP"/>
    <property type="match status" value="1"/>
</dbReference>
<dbReference type="CDD" id="cd01948">
    <property type="entry name" value="EAL"/>
    <property type="match status" value="1"/>
</dbReference>
<dbReference type="RefSeq" id="WP_078044826.1">
    <property type="nucleotide sequence ID" value="NZ_NHNI01000001.1"/>
</dbReference>
<dbReference type="PROSITE" id="PS50887">
    <property type="entry name" value="GGDEF"/>
    <property type="match status" value="1"/>
</dbReference>
<proteinExistence type="predicted"/>
<reference evidence="7" key="1">
    <citation type="submission" date="2017-05" db="EMBL/GenBank/DDBJ databases">
        <authorList>
            <person name="Barney B.M."/>
        </authorList>
    </citation>
    <scope>NUCLEOTIDE SEQUENCE [LARGE SCALE GENOMIC DNA]</scope>
    <source>
        <strain evidence="7">PSBB022</strain>
    </source>
</reference>
<dbReference type="InterPro" id="IPR043128">
    <property type="entry name" value="Rev_trsase/Diguanyl_cyclase"/>
</dbReference>
<dbReference type="PROSITE" id="PS50110">
    <property type="entry name" value="RESPONSE_REGULATORY"/>
    <property type="match status" value="1"/>
</dbReference>
<dbReference type="Gene3D" id="3.40.50.2300">
    <property type="match status" value="1"/>
</dbReference>
<dbReference type="Pfam" id="PF00990">
    <property type="entry name" value="GGDEF"/>
    <property type="match status" value="1"/>
</dbReference>
<dbReference type="InterPro" id="IPR029787">
    <property type="entry name" value="Nucleotide_cyclase"/>
</dbReference>
<dbReference type="FunFam" id="3.30.70.270:FF:000001">
    <property type="entry name" value="Diguanylate cyclase domain protein"/>
    <property type="match status" value="1"/>
</dbReference>
<dbReference type="InterPro" id="IPR001789">
    <property type="entry name" value="Sig_transdc_resp-reg_receiver"/>
</dbReference>
<dbReference type="InterPro" id="IPR035919">
    <property type="entry name" value="EAL_sf"/>
</dbReference>
<sequence length="571" mass="65059">MDNKINILFVDREQGEYLLIAEILSHIRQVSYELVWCDQLDLALPKILSQQFDVVLLDYYWGEESARDLLNAARVQACQTPIVVMTDEMETEVDREAIRAGAADYLIKGQIDHLLLERALRYAIERKQTEQHLTRLAHYDSLTDIPNRILFRDRLEHAVHLAERDHTSFTLMFIDLNGFKQVNDNFGHDAGDAIIRICAERLNACLRRSDSVARMGGDEFTLLLQNIANSTDVAHIAQKVIDSIQQPADINGHEVVVGCSIGIAIYPEAGRDADTLLKHADMAMYKAKQLSGSNYRFFTEMMNQDVRRQLRQEADLRAALRYQQFVLHYSPRIDMATGKVVALEAQLRWDKPGVGLLNPSEFIATAEESGVITAIGYWVLRQACHDIKLLQGFWDEQLMMSIHLSMRQFKDENLVHEVARIFADNDIQPGDVEFEITETVFADNIDLVSLCMRPLSFFGINFLLDNFGAGNSSLLHLQRLPISTVKIDLGFLQELNRSHTDKRLVSAMITLAHNLGKLVVAEGVETKDQKQWLKEMGCDLMQGRYITESRSYAEILAWLQESNIPHQSKLN</sequence>
<dbReference type="SUPFAM" id="SSF55073">
    <property type="entry name" value="Nucleotide cyclase"/>
    <property type="match status" value="1"/>
</dbReference>
<dbReference type="Pfam" id="PF00563">
    <property type="entry name" value="EAL"/>
    <property type="match status" value="1"/>
</dbReference>
<dbReference type="SMART" id="SM00448">
    <property type="entry name" value="REC"/>
    <property type="match status" value="1"/>
</dbReference>
<evidence type="ECO:0000259" key="5">
    <source>
        <dbReference type="PROSITE" id="PS50887"/>
    </source>
</evidence>
<dbReference type="Pfam" id="PF00072">
    <property type="entry name" value="Response_reg"/>
    <property type="match status" value="1"/>
</dbReference>
<protein>
    <recommendedName>
        <fullName evidence="8">GGDEF domain-containing response regulator</fullName>
    </recommendedName>
</protein>
<evidence type="ECO:0000256" key="2">
    <source>
        <dbReference type="PROSITE-ProRule" id="PRU00169"/>
    </source>
</evidence>
<evidence type="ECO:0008006" key="8">
    <source>
        <dbReference type="Google" id="ProtNLM"/>
    </source>
</evidence>
<dbReference type="InterPro" id="IPR011006">
    <property type="entry name" value="CheY-like_superfamily"/>
</dbReference>
<dbReference type="Gene3D" id="3.20.20.450">
    <property type="entry name" value="EAL domain"/>
    <property type="match status" value="1"/>
</dbReference>
<dbReference type="SUPFAM" id="SSF141868">
    <property type="entry name" value="EAL domain-like"/>
    <property type="match status" value="1"/>
</dbReference>
<gene>
    <name evidence="6" type="ORF">CBP51_12395</name>
</gene>
<evidence type="ECO:0000313" key="7">
    <source>
        <dbReference type="Proteomes" id="UP000216101"/>
    </source>
</evidence>
<feature type="domain" description="GGDEF" evidence="5">
    <location>
        <begin position="167"/>
        <end position="301"/>
    </location>
</feature>
<dbReference type="SMART" id="SM00052">
    <property type="entry name" value="EAL"/>
    <property type="match status" value="1"/>
</dbReference>
<dbReference type="STRING" id="1209072.GCA_000766945_01716"/>
<name>A0A266QED8_9GAMM</name>
<feature type="domain" description="EAL" evidence="4">
    <location>
        <begin position="309"/>
        <end position="563"/>
    </location>
</feature>
<feature type="modified residue" description="4-aspartylphosphate" evidence="2">
    <location>
        <position position="58"/>
    </location>
</feature>
<dbReference type="AlphaFoldDB" id="A0A266QED8"/>
<comment type="cofactor">
    <cofactor evidence="1">
        <name>Mg(2+)</name>
        <dbReference type="ChEBI" id="CHEBI:18420"/>
    </cofactor>
</comment>
<evidence type="ECO:0000313" key="6">
    <source>
        <dbReference type="EMBL" id="OZY87719.1"/>
    </source>
</evidence>
<dbReference type="PROSITE" id="PS50883">
    <property type="entry name" value="EAL"/>
    <property type="match status" value="1"/>
</dbReference>
<dbReference type="PANTHER" id="PTHR44757:SF2">
    <property type="entry name" value="BIOFILM ARCHITECTURE MAINTENANCE PROTEIN MBAA"/>
    <property type="match status" value="1"/>
</dbReference>
<keyword evidence="7" id="KW-1185">Reference proteome</keyword>
<evidence type="ECO:0000259" key="4">
    <source>
        <dbReference type="PROSITE" id="PS50883"/>
    </source>
</evidence>
<dbReference type="Proteomes" id="UP000216101">
    <property type="component" value="Unassembled WGS sequence"/>
</dbReference>
<feature type="domain" description="Response regulatory" evidence="3">
    <location>
        <begin position="6"/>
        <end position="123"/>
    </location>
</feature>
<dbReference type="EMBL" id="NHNI01000001">
    <property type="protein sequence ID" value="OZY87719.1"/>
    <property type="molecule type" value="Genomic_DNA"/>
</dbReference>
<organism evidence="6 7">
    <name type="scientific">Cellvibrio mixtus</name>
    <dbReference type="NCBI Taxonomy" id="39650"/>
    <lineage>
        <taxon>Bacteria</taxon>
        <taxon>Pseudomonadati</taxon>
        <taxon>Pseudomonadota</taxon>
        <taxon>Gammaproteobacteria</taxon>
        <taxon>Cellvibrionales</taxon>
        <taxon>Cellvibrionaceae</taxon>
        <taxon>Cellvibrio</taxon>
    </lineage>
</organism>